<protein>
    <recommendedName>
        <fullName evidence="10">Cyclic nucleotide-binding protein</fullName>
    </recommendedName>
</protein>
<dbReference type="SUPFAM" id="SSF51206">
    <property type="entry name" value="cAMP-binding domain-like"/>
    <property type="match status" value="1"/>
</dbReference>
<feature type="short sequence motif" description="GXGXXG" evidence="5">
    <location>
        <begin position="329"/>
        <end position="334"/>
    </location>
</feature>
<sequence length="609" mass="65320">MAMGQPGEHDADGSLRDWMQSGLFANVDQAAIDALSQKAHRLEVPAGATLVRQGDAADTLYFLETGRLRVLIETPMGSKAVAQIEAGEPVGELAFFGGGTRTATLQASRDSVVMALDRECYDMVVAAYPQLVPAILTAVTQRLAAVTAKTPPMEARLPRVIAVVPSGGSRTDPALLRRLADAIRRTIPDDRQVMLVRESDVPPGPASAYQAWLREHEARRGYLLIDASGDAEWGALVCRNADGLLMVADAGCSPALAPLEMAGCAAIEPPNRTLLLVRERADQPVNGTAAWLAGRDPHLHHHVARDSEADFERVARFLTGRAVGLVLAGGGALGCAHLGIVRGLQEAGVPIDLIGGTSAGAAMGAAIAQGLTVPRTLDQMEAMFIDAKAMRRFTVPIHSLLDPAVFDAELEERYGNADIADQPINFFAISTNLSTNDLHVHRRGPLWHAVRASGSLPTILPPFIDTDGNILVDGGVLDNVPVVTMRALKSGPNIVVTLGEAGQTWRIKAAYHSLRRRGQLIRDLLLRRKSDSDFPSIVEIMQRSMVVASRIASRSMLREDDILLSPPIVQGMQILDWHLGRKQAEQAARYVAEEVVANPALAALQSSGR</sequence>
<dbReference type="Pfam" id="PF01734">
    <property type="entry name" value="Patatin"/>
    <property type="match status" value="1"/>
</dbReference>
<dbReference type="Gene3D" id="2.60.120.10">
    <property type="entry name" value="Jelly Rolls"/>
    <property type="match status" value="1"/>
</dbReference>
<dbReference type="PANTHER" id="PTHR14226:SF29">
    <property type="entry name" value="NEUROPATHY TARGET ESTERASE SWS"/>
    <property type="match status" value="1"/>
</dbReference>
<feature type="active site" description="Proton acceptor" evidence="5">
    <location>
        <position position="473"/>
    </location>
</feature>
<keyword evidence="3 5" id="KW-0442">Lipid degradation</keyword>
<reference evidence="8 9" key="1">
    <citation type="submission" date="2017-03" db="EMBL/GenBank/DDBJ databases">
        <title>Complete genome sequence of Blastomonas fulva degrading microcsystin LR.</title>
        <authorList>
            <person name="Lee H.-g."/>
            <person name="Jin L."/>
            <person name="oh H.-M."/>
        </authorList>
    </citation>
    <scope>NUCLEOTIDE SEQUENCE [LARGE SCALE GENOMIC DNA]</scope>
    <source>
        <strain evidence="8 9">T2</strain>
    </source>
</reference>
<dbReference type="InterPro" id="IPR018490">
    <property type="entry name" value="cNMP-bd_dom_sf"/>
</dbReference>
<evidence type="ECO:0000256" key="1">
    <source>
        <dbReference type="ARBA" id="ARBA00006636"/>
    </source>
</evidence>
<evidence type="ECO:0000259" key="7">
    <source>
        <dbReference type="PROSITE" id="PS51635"/>
    </source>
</evidence>
<dbReference type="PANTHER" id="PTHR14226">
    <property type="entry name" value="NEUROPATHY TARGET ESTERASE/SWISS CHEESE D.MELANOGASTER"/>
    <property type="match status" value="1"/>
</dbReference>
<evidence type="ECO:0000259" key="6">
    <source>
        <dbReference type="PROSITE" id="PS50042"/>
    </source>
</evidence>
<feature type="domain" description="PNPLA" evidence="7">
    <location>
        <begin position="325"/>
        <end position="486"/>
    </location>
</feature>
<feature type="short sequence motif" description="DGA/G" evidence="5">
    <location>
        <begin position="473"/>
        <end position="475"/>
    </location>
</feature>
<evidence type="ECO:0000313" key="9">
    <source>
        <dbReference type="Proteomes" id="UP000258016"/>
    </source>
</evidence>
<evidence type="ECO:0000256" key="2">
    <source>
        <dbReference type="ARBA" id="ARBA00022801"/>
    </source>
</evidence>
<dbReference type="InterPro" id="IPR014710">
    <property type="entry name" value="RmlC-like_jellyroll"/>
</dbReference>
<feature type="active site" description="Nucleophile" evidence="5">
    <location>
        <position position="358"/>
    </location>
</feature>
<evidence type="ECO:0000256" key="5">
    <source>
        <dbReference type="PROSITE-ProRule" id="PRU01161"/>
    </source>
</evidence>
<keyword evidence="4 5" id="KW-0443">Lipid metabolism</keyword>
<dbReference type="InterPro" id="IPR000595">
    <property type="entry name" value="cNMP-bd_dom"/>
</dbReference>
<dbReference type="CDD" id="cd00038">
    <property type="entry name" value="CAP_ED"/>
    <property type="match status" value="1"/>
</dbReference>
<evidence type="ECO:0000313" key="8">
    <source>
        <dbReference type="EMBL" id="ASR50949.1"/>
    </source>
</evidence>
<keyword evidence="2 5" id="KW-0378">Hydrolase</keyword>
<dbReference type="SUPFAM" id="SSF52151">
    <property type="entry name" value="FabD/lysophospholipase-like"/>
    <property type="match status" value="1"/>
</dbReference>
<dbReference type="Pfam" id="PF00027">
    <property type="entry name" value="cNMP_binding"/>
    <property type="match status" value="1"/>
</dbReference>
<evidence type="ECO:0000256" key="3">
    <source>
        <dbReference type="ARBA" id="ARBA00022963"/>
    </source>
</evidence>
<gene>
    <name evidence="8" type="ORF">B5J99_05235</name>
</gene>
<dbReference type="EMBL" id="CP020083">
    <property type="protein sequence ID" value="ASR50949.1"/>
    <property type="molecule type" value="Genomic_DNA"/>
</dbReference>
<evidence type="ECO:0008006" key="10">
    <source>
        <dbReference type="Google" id="ProtNLM"/>
    </source>
</evidence>
<dbReference type="InterPro" id="IPR002641">
    <property type="entry name" value="PNPLA_dom"/>
</dbReference>
<keyword evidence="9" id="KW-1185">Reference proteome</keyword>
<dbReference type="Gene3D" id="3.40.1090.10">
    <property type="entry name" value="Cytosolic phospholipase A2 catalytic domain"/>
    <property type="match status" value="2"/>
</dbReference>
<dbReference type="InterPro" id="IPR016035">
    <property type="entry name" value="Acyl_Trfase/lysoPLipase"/>
</dbReference>
<dbReference type="InterPro" id="IPR050301">
    <property type="entry name" value="NTE"/>
</dbReference>
<accession>A0ABM6M4T1</accession>
<dbReference type="PROSITE" id="PS50042">
    <property type="entry name" value="CNMP_BINDING_3"/>
    <property type="match status" value="1"/>
</dbReference>
<evidence type="ECO:0000256" key="4">
    <source>
        <dbReference type="ARBA" id="ARBA00023098"/>
    </source>
</evidence>
<dbReference type="SMART" id="SM00100">
    <property type="entry name" value="cNMP"/>
    <property type="match status" value="1"/>
</dbReference>
<organism evidence="8 9">
    <name type="scientific">Blastomonas fulva</name>
    <dbReference type="NCBI Taxonomy" id="1550728"/>
    <lineage>
        <taxon>Bacteria</taxon>
        <taxon>Pseudomonadati</taxon>
        <taxon>Pseudomonadota</taxon>
        <taxon>Alphaproteobacteria</taxon>
        <taxon>Sphingomonadales</taxon>
        <taxon>Sphingomonadaceae</taxon>
        <taxon>Blastomonas</taxon>
    </lineage>
</organism>
<dbReference type="PROSITE" id="PS00888">
    <property type="entry name" value="CNMP_BINDING_1"/>
    <property type="match status" value="1"/>
</dbReference>
<dbReference type="PROSITE" id="PS51635">
    <property type="entry name" value="PNPLA"/>
    <property type="match status" value="1"/>
</dbReference>
<feature type="short sequence motif" description="GXSXG" evidence="5">
    <location>
        <begin position="356"/>
        <end position="360"/>
    </location>
</feature>
<comment type="similarity">
    <text evidence="1">Belongs to the NTE family.</text>
</comment>
<proteinExistence type="inferred from homology"/>
<feature type="domain" description="Cyclic nucleotide-binding" evidence="6">
    <location>
        <begin position="23"/>
        <end position="142"/>
    </location>
</feature>
<dbReference type="InterPro" id="IPR018488">
    <property type="entry name" value="cNMP-bd_CS"/>
</dbReference>
<name>A0ABM6M4T1_9SPHN</name>
<dbReference type="Proteomes" id="UP000258016">
    <property type="component" value="Chromosome"/>
</dbReference>